<protein>
    <submittedName>
        <fullName evidence="4">DUF1616 domain-containing protein</fullName>
    </submittedName>
</protein>
<feature type="domain" description="Uncharacterized protein TP-0789" evidence="3">
    <location>
        <begin position="92"/>
        <end position="206"/>
    </location>
</feature>
<evidence type="ECO:0000259" key="3">
    <source>
        <dbReference type="Pfam" id="PF17131"/>
    </source>
</evidence>
<organism evidence="4 5">
    <name type="scientific">Methanosarcina baikalica</name>
    <dbReference type="NCBI Taxonomy" id="3073890"/>
    <lineage>
        <taxon>Archaea</taxon>
        <taxon>Methanobacteriati</taxon>
        <taxon>Methanobacteriota</taxon>
        <taxon>Stenosarchaea group</taxon>
        <taxon>Methanomicrobia</taxon>
        <taxon>Methanosarcinales</taxon>
        <taxon>Methanosarcinaceae</taxon>
        <taxon>Methanosarcina</taxon>
    </lineage>
</organism>
<dbReference type="Gene3D" id="2.50.20.10">
    <property type="entry name" value="Lipoprotein localisation LolA/LolB/LppX"/>
    <property type="match status" value="1"/>
</dbReference>
<evidence type="ECO:0000313" key="5">
    <source>
        <dbReference type="Proteomes" id="UP001246244"/>
    </source>
</evidence>
<dbReference type="PANTHER" id="PTHR37507">
    <property type="entry name" value="SPORULATION PROTEIN YDCC"/>
    <property type="match status" value="1"/>
</dbReference>
<dbReference type="SUPFAM" id="SSF89392">
    <property type="entry name" value="Prokaryotic lipoproteins and lipoprotein localization factors"/>
    <property type="match status" value="1"/>
</dbReference>
<keyword evidence="5" id="KW-1185">Reference proteome</keyword>
<dbReference type="InterPro" id="IPR029046">
    <property type="entry name" value="LolA/LolB/LppX"/>
</dbReference>
<evidence type="ECO:0000259" key="1">
    <source>
        <dbReference type="Pfam" id="PF07760"/>
    </source>
</evidence>
<feature type="domain" description="DUF1616" evidence="1">
    <location>
        <begin position="378"/>
        <end position="496"/>
    </location>
</feature>
<dbReference type="Pfam" id="PF14285">
    <property type="entry name" value="DUF4367"/>
    <property type="match status" value="1"/>
</dbReference>
<reference evidence="5" key="1">
    <citation type="submission" date="2023-07" db="EMBL/GenBank/DDBJ databases">
        <title>Whole-genome sequencing of a new Methanosarcina sp. Z-7115.</title>
        <authorList>
            <person name="Zhilina T.N."/>
            <person name="Merkel A.Y."/>
        </authorList>
    </citation>
    <scope>NUCLEOTIDE SEQUENCE [LARGE SCALE GENOMIC DNA]</scope>
    <source>
        <strain evidence="5">Z-7115</strain>
    </source>
</reference>
<sequence length="513" mass="58393">MRKTKALALIILISLALFASGCEEELSAEEIATKMQEKGESIEDYSCIMYTATYANGEKVQENEERIMYKKPNMMKGWIIEQGKEEAATVSDGEFLWSYNAGTNTVTKIKLPEKSPLNKSGYVGLIEDFLNKTNVSLLGVEEVDGRSAYVLEAEPEAEKEGYSLFSRTKMWVDRETWMPLRNEMYDNKGNLVIETEMSDLKLNTGIPDPEFEFEVPEGAEIKVIDLEDFKAPEEMSLEKAREKVSFEILIPEYIPEGYVLNYTMVYDNYETALEGQGSEAVMLNYQREDESFLITQTIYENKPEENATPAQMAENVSINGKEGKYINQFGDLKILIWNLGEFEMTLTGYLEKAEMLKIAKSLQEPFTEFDILDAESLKEPFTEVYILGPEGTAENYPTDYVLGGNGTIIVGIINHEQKPVNDTMEVRLEDTPLPLPDDWKSICIVNNETWEKAVTITPPFVGTNMNLEFLFYNNDKKDMLEENVSVPYRELHLWINVTTQNFSKNASTPLTVI</sequence>
<evidence type="ECO:0000259" key="2">
    <source>
        <dbReference type="Pfam" id="PF14285"/>
    </source>
</evidence>
<dbReference type="PROSITE" id="PS51257">
    <property type="entry name" value="PROKAR_LIPOPROTEIN"/>
    <property type="match status" value="1"/>
</dbReference>
<dbReference type="EMBL" id="JAVKPK010000001">
    <property type="protein sequence ID" value="MDR7664313.1"/>
    <property type="molecule type" value="Genomic_DNA"/>
</dbReference>
<dbReference type="CDD" id="cd16329">
    <property type="entry name" value="LolA_like"/>
    <property type="match status" value="1"/>
</dbReference>
<dbReference type="Pfam" id="PF07760">
    <property type="entry name" value="DUF1616"/>
    <property type="match status" value="1"/>
</dbReference>
<dbReference type="Proteomes" id="UP001246244">
    <property type="component" value="Unassembled WGS sequence"/>
</dbReference>
<accession>A0ABU2CXA4</accession>
<dbReference type="RefSeq" id="WP_310574340.1">
    <property type="nucleotide sequence ID" value="NZ_JAVKPK010000001.1"/>
</dbReference>
<dbReference type="PANTHER" id="PTHR37507:SF2">
    <property type="entry name" value="SPORULATION PROTEIN YDCC"/>
    <property type="match status" value="1"/>
</dbReference>
<dbReference type="InterPro" id="IPR052944">
    <property type="entry name" value="Sporulation_related"/>
</dbReference>
<dbReference type="Pfam" id="PF17131">
    <property type="entry name" value="LolA_like"/>
    <property type="match status" value="1"/>
</dbReference>
<name>A0ABU2CXA4_9EURY</name>
<feature type="domain" description="DUF4367" evidence="2">
    <location>
        <begin position="250"/>
        <end position="362"/>
    </location>
</feature>
<gene>
    <name evidence="4" type="ORF">RG963_00655</name>
</gene>
<comment type="caution">
    <text evidence="4">The sequence shown here is derived from an EMBL/GenBank/DDBJ whole genome shotgun (WGS) entry which is preliminary data.</text>
</comment>
<dbReference type="InterPro" id="IPR033399">
    <property type="entry name" value="TP_0789-like"/>
</dbReference>
<dbReference type="InterPro" id="IPR025377">
    <property type="entry name" value="DUF4367"/>
</dbReference>
<dbReference type="InterPro" id="IPR011674">
    <property type="entry name" value="DUF1616"/>
</dbReference>
<evidence type="ECO:0000313" key="4">
    <source>
        <dbReference type="EMBL" id="MDR7664313.1"/>
    </source>
</evidence>
<proteinExistence type="predicted"/>